<name>A0AA88VLI8_9ASTE</name>
<dbReference type="GO" id="GO:0030639">
    <property type="term" value="P:polyketide biosynthetic process"/>
    <property type="evidence" value="ECO:0007669"/>
    <property type="project" value="TreeGrafter"/>
</dbReference>
<evidence type="ECO:0000256" key="2">
    <source>
        <dbReference type="ARBA" id="ARBA00004966"/>
    </source>
</evidence>
<evidence type="ECO:0000256" key="1">
    <source>
        <dbReference type="ARBA" id="ARBA00002969"/>
    </source>
</evidence>
<dbReference type="InterPro" id="IPR011141">
    <property type="entry name" value="Polyketide_synthase_type-III"/>
</dbReference>
<dbReference type="InterPro" id="IPR016039">
    <property type="entry name" value="Thiolase-like"/>
</dbReference>
<feature type="domain" description="Chalcone/stilbene synthase N-terminal" evidence="4">
    <location>
        <begin position="1"/>
        <end position="35"/>
    </location>
</feature>
<dbReference type="GO" id="GO:0016210">
    <property type="term" value="F:naringenin-chalcone synthase activity"/>
    <property type="evidence" value="ECO:0007669"/>
    <property type="project" value="UniProtKB-EC"/>
</dbReference>
<comment type="function">
    <text evidence="1">The primary product of this enzyme is 4,2',4',6'-tetrahydroxychalcone (also termed naringenin-chalcone or chalcone) which can under specific conditions spontaneously isomerize into naringenin.</text>
</comment>
<dbReference type="SUPFAM" id="SSF53901">
    <property type="entry name" value="Thiolase-like"/>
    <property type="match status" value="1"/>
</dbReference>
<evidence type="ECO:0000256" key="3">
    <source>
        <dbReference type="ARBA" id="ARBA00012975"/>
    </source>
</evidence>
<organism evidence="5 6">
    <name type="scientific">Escallonia herrerae</name>
    <dbReference type="NCBI Taxonomy" id="1293975"/>
    <lineage>
        <taxon>Eukaryota</taxon>
        <taxon>Viridiplantae</taxon>
        <taxon>Streptophyta</taxon>
        <taxon>Embryophyta</taxon>
        <taxon>Tracheophyta</taxon>
        <taxon>Spermatophyta</taxon>
        <taxon>Magnoliopsida</taxon>
        <taxon>eudicotyledons</taxon>
        <taxon>Gunneridae</taxon>
        <taxon>Pentapetalae</taxon>
        <taxon>asterids</taxon>
        <taxon>campanulids</taxon>
        <taxon>Escalloniales</taxon>
        <taxon>Escalloniaceae</taxon>
        <taxon>Escallonia</taxon>
    </lineage>
</organism>
<dbReference type="AlphaFoldDB" id="A0AA88VLI8"/>
<accession>A0AA88VLI8</accession>
<comment type="pathway">
    <text evidence="2">Secondary metabolite biosynthesis; flavonoid biosynthesis.</text>
</comment>
<evidence type="ECO:0000259" key="4">
    <source>
        <dbReference type="Pfam" id="PF00195"/>
    </source>
</evidence>
<sequence length="146" mass="16576">MVIGTATPANCVDQSIYPDFYFGITNSEHKTNLRRSGQLWVVGWASQCVSVFKELGVIVCVKLTTNKMLVNLKLCPFQWSWITKKFLMMCISSEKSMIKKHYMLLTEEILKENPKIMALSIDARQDMVVVEVPKLGKEAATKAIKE</sequence>
<evidence type="ECO:0000313" key="5">
    <source>
        <dbReference type="EMBL" id="KAK3009684.1"/>
    </source>
</evidence>
<dbReference type="Gene3D" id="3.40.47.10">
    <property type="match status" value="1"/>
</dbReference>
<evidence type="ECO:0000313" key="6">
    <source>
        <dbReference type="Proteomes" id="UP001188597"/>
    </source>
</evidence>
<gene>
    <name evidence="5" type="ORF">RJ639_013673</name>
</gene>
<comment type="caution">
    <text evidence="5">The sequence shown here is derived from an EMBL/GenBank/DDBJ whole genome shotgun (WGS) entry which is preliminary data.</text>
</comment>
<keyword evidence="6" id="KW-1185">Reference proteome</keyword>
<proteinExistence type="predicted"/>
<dbReference type="Pfam" id="PF00195">
    <property type="entry name" value="Chal_sti_synt_N"/>
    <property type="match status" value="2"/>
</dbReference>
<dbReference type="InterPro" id="IPR001099">
    <property type="entry name" value="Chalcone/stilbene_synt_N"/>
</dbReference>
<feature type="domain" description="Chalcone/stilbene synthase N-terminal" evidence="4">
    <location>
        <begin position="82"/>
        <end position="146"/>
    </location>
</feature>
<dbReference type="Proteomes" id="UP001188597">
    <property type="component" value="Unassembled WGS sequence"/>
</dbReference>
<dbReference type="EMBL" id="JAVXUP010001622">
    <property type="protein sequence ID" value="KAK3009684.1"/>
    <property type="molecule type" value="Genomic_DNA"/>
</dbReference>
<dbReference type="EC" id="2.3.1.74" evidence="3"/>
<dbReference type="PANTHER" id="PTHR11877:SF80">
    <property type="entry name" value="CHALCONE SYNTHASE 1"/>
    <property type="match status" value="1"/>
</dbReference>
<reference evidence="5" key="1">
    <citation type="submission" date="2022-12" db="EMBL/GenBank/DDBJ databases">
        <title>Draft genome assemblies for two species of Escallonia (Escalloniales).</title>
        <authorList>
            <person name="Chanderbali A."/>
            <person name="Dervinis C."/>
            <person name="Anghel I."/>
            <person name="Soltis D."/>
            <person name="Soltis P."/>
            <person name="Zapata F."/>
        </authorList>
    </citation>
    <scope>NUCLEOTIDE SEQUENCE</scope>
    <source>
        <strain evidence="5">UCBG64.0493</strain>
        <tissue evidence="5">Leaf</tissue>
    </source>
</reference>
<protein>
    <recommendedName>
        <fullName evidence="3">chalcone synthase</fullName>
        <ecNumber evidence="3">2.3.1.74</ecNumber>
    </recommendedName>
</protein>
<dbReference type="PANTHER" id="PTHR11877">
    <property type="entry name" value="HYDROXYMETHYLGLUTARYL-COA SYNTHASE"/>
    <property type="match status" value="1"/>
</dbReference>